<dbReference type="Proteomes" id="UP000663877">
    <property type="component" value="Unassembled WGS sequence"/>
</dbReference>
<dbReference type="SMART" id="SM00356">
    <property type="entry name" value="ZnF_C3H1"/>
    <property type="match status" value="3"/>
</dbReference>
<dbReference type="FunFam" id="3.30.40.10:FF:000117">
    <property type="entry name" value="Probable E3 ubiquitin-protein ligase makorin-1"/>
    <property type="match status" value="1"/>
</dbReference>
<dbReference type="GO" id="GO:0061630">
    <property type="term" value="F:ubiquitin protein ligase activity"/>
    <property type="evidence" value="ECO:0007669"/>
    <property type="project" value="UniProtKB-EC"/>
</dbReference>
<keyword evidence="14" id="KW-1185">Reference proteome</keyword>
<feature type="domain" description="C3H1-type" evidence="11">
    <location>
        <begin position="50"/>
        <end position="77"/>
    </location>
</feature>
<dbReference type="Proteomes" id="UP000663832">
    <property type="component" value="Unassembled WGS sequence"/>
</dbReference>
<proteinExistence type="predicted"/>
<keyword evidence="4 9" id="KW-0479">Metal-binding</keyword>
<evidence type="ECO:0000256" key="9">
    <source>
        <dbReference type="PROSITE-ProRule" id="PRU00723"/>
    </source>
</evidence>
<evidence type="ECO:0000313" key="13">
    <source>
        <dbReference type="EMBL" id="CAF1421768.1"/>
    </source>
</evidence>
<dbReference type="InterPro" id="IPR018957">
    <property type="entry name" value="Znf_C3HC4_RING-type"/>
</dbReference>
<feature type="domain" description="RING-type" evidence="10">
    <location>
        <begin position="214"/>
        <end position="266"/>
    </location>
</feature>
<dbReference type="Pfam" id="PF14608">
    <property type="entry name" value="zf-CCCH_2"/>
    <property type="match status" value="1"/>
</dbReference>
<comment type="caution">
    <text evidence="12">The sequence shown here is derived from an EMBL/GenBank/DDBJ whole genome shotgun (WGS) entry which is preliminary data.</text>
</comment>
<evidence type="ECO:0000256" key="2">
    <source>
        <dbReference type="ARBA" id="ARBA00012483"/>
    </source>
</evidence>
<dbReference type="EMBL" id="CAJNOI010001544">
    <property type="protein sequence ID" value="CAF1421768.1"/>
    <property type="molecule type" value="Genomic_DNA"/>
</dbReference>
<dbReference type="InterPro" id="IPR000571">
    <property type="entry name" value="Znf_CCCH"/>
</dbReference>
<accession>A0A814BLJ4</accession>
<dbReference type="PROSITE" id="PS50089">
    <property type="entry name" value="ZF_RING_2"/>
    <property type="match status" value="1"/>
</dbReference>
<dbReference type="GO" id="GO:0000209">
    <property type="term" value="P:protein polyubiquitination"/>
    <property type="evidence" value="ECO:0007669"/>
    <property type="project" value="InterPro"/>
</dbReference>
<keyword evidence="8 9" id="KW-0862">Zinc</keyword>
<dbReference type="GO" id="GO:0008270">
    <property type="term" value="F:zinc ion binding"/>
    <property type="evidence" value="ECO:0007669"/>
    <property type="project" value="UniProtKB-KW"/>
</dbReference>
<dbReference type="InterPro" id="IPR045072">
    <property type="entry name" value="MKRN-like"/>
</dbReference>
<keyword evidence="7" id="KW-0833">Ubl conjugation pathway</keyword>
<gene>
    <name evidence="13" type="ORF">BJG266_LOCUS38812</name>
    <name evidence="12" type="ORF">QVE165_LOCUS11041</name>
</gene>
<dbReference type="PANTHER" id="PTHR11224:SF10">
    <property type="entry name" value="IP09428P-RELATED"/>
    <property type="match status" value="1"/>
</dbReference>
<dbReference type="PROSITE" id="PS00518">
    <property type="entry name" value="ZF_RING_1"/>
    <property type="match status" value="1"/>
</dbReference>
<dbReference type="Pfam" id="PF18044">
    <property type="entry name" value="zf-CCCH_4"/>
    <property type="match status" value="2"/>
</dbReference>
<evidence type="ECO:0000259" key="10">
    <source>
        <dbReference type="PROSITE" id="PS50089"/>
    </source>
</evidence>
<feature type="zinc finger region" description="C3H1-type" evidence="9">
    <location>
        <begin position="21"/>
        <end position="48"/>
    </location>
</feature>
<keyword evidence="3" id="KW-0808">Transferase</keyword>
<dbReference type="InterPro" id="IPR036855">
    <property type="entry name" value="Znf_CCCH_sf"/>
</dbReference>
<dbReference type="EMBL" id="CAJNOM010000053">
    <property type="protein sequence ID" value="CAF0929955.1"/>
    <property type="molecule type" value="Genomic_DNA"/>
</dbReference>
<protein>
    <recommendedName>
        <fullName evidence="2">RING-type E3 ubiquitin transferase</fullName>
        <ecNumber evidence="2">2.3.2.27</ecNumber>
    </recommendedName>
</protein>
<feature type="zinc finger region" description="C3H1-type" evidence="9">
    <location>
        <begin position="50"/>
        <end position="77"/>
    </location>
</feature>
<feature type="domain" description="C3H1-type" evidence="11">
    <location>
        <begin position="295"/>
        <end position="324"/>
    </location>
</feature>
<sequence length="411" mass="48330">MAASTTTTTATATATTINTNESPNDLCRYFLSNMCRYGDKCFYSHDRSNNQSNNICRYYLRGKCMYGDRCRYEHTRPKPHLSFSSTEPITNSFQQNFINDKPQSFTETQNKESTSYANTYYEPSISLEKYKENPSTFKLQSLCPCAEKDGYCEELEAGRHCPYMHFDKCDLCELLVLDPTNEKQREQHRLECLEKHEADCEEAFAAQRSQDKKCGICLETVWDRDGDKRFGLLENCDHIFCLECIRKWRSSASYEYKVVKACPECRTKSDFITPSKYWPENDQAKNNLIQAYKENLQKIHCKFFKRGDGLCPFGSKCFYLHVDKRGQYVQLGPPRRRQRMNIRGELENFSDVFMISVFSPIDVGRFFDEFDHLFDDDDIESFISYLTDDEDFRFVNENDLTDNDEDFQIWH</sequence>
<evidence type="ECO:0000256" key="8">
    <source>
        <dbReference type="ARBA" id="ARBA00022833"/>
    </source>
</evidence>
<dbReference type="PROSITE" id="PS50103">
    <property type="entry name" value="ZF_C3H1"/>
    <property type="match status" value="3"/>
</dbReference>
<feature type="domain" description="C3H1-type" evidence="11">
    <location>
        <begin position="21"/>
        <end position="48"/>
    </location>
</feature>
<dbReference type="InterPro" id="IPR041367">
    <property type="entry name" value="Znf-CCCH_4"/>
</dbReference>
<evidence type="ECO:0000256" key="4">
    <source>
        <dbReference type="ARBA" id="ARBA00022723"/>
    </source>
</evidence>
<feature type="zinc finger region" description="C3H1-type" evidence="9">
    <location>
        <begin position="295"/>
        <end position="324"/>
    </location>
</feature>
<dbReference type="InterPro" id="IPR001841">
    <property type="entry name" value="Znf_RING"/>
</dbReference>
<evidence type="ECO:0000256" key="1">
    <source>
        <dbReference type="ARBA" id="ARBA00000900"/>
    </source>
</evidence>
<dbReference type="SUPFAM" id="SSF90229">
    <property type="entry name" value="CCCH zinc finger"/>
    <property type="match status" value="2"/>
</dbReference>
<dbReference type="SUPFAM" id="SSF57850">
    <property type="entry name" value="RING/U-box"/>
    <property type="match status" value="1"/>
</dbReference>
<evidence type="ECO:0000259" key="11">
    <source>
        <dbReference type="PROSITE" id="PS50103"/>
    </source>
</evidence>
<dbReference type="EC" id="2.3.2.27" evidence="2"/>
<dbReference type="SMART" id="SM00184">
    <property type="entry name" value="RING"/>
    <property type="match status" value="1"/>
</dbReference>
<dbReference type="PANTHER" id="PTHR11224">
    <property type="entry name" value="MAKORIN-RELATED"/>
    <property type="match status" value="1"/>
</dbReference>
<organism evidence="12 14">
    <name type="scientific">Adineta steineri</name>
    <dbReference type="NCBI Taxonomy" id="433720"/>
    <lineage>
        <taxon>Eukaryota</taxon>
        <taxon>Metazoa</taxon>
        <taxon>Spiralia</taxon>
        <taxon>Gnathifera</taxon>
        <taxon>Rotifera</taxon>
        <taxon>Eurotatoria</taxon>
        <taxon>Bdelloidea</taxon>
        <taxon>Adinetida</taxon>
        <taxon>Adinetidae</taxon>
        <taxon>Adineta</taxon>
    </lineage>
</organism>
<reference evidence="12" key="1">
    <citation type="submission" date="2021-02" db="EMBL/GenBank/DDBJ databases">
        <authorList>
            <person name="Nowell W R."/>
        </authorList>
    </citation>
    <scope>NUCLEOTIDE SEQUENCE</scope>
</reference>
<evidence type="ECO:0000256" key="5">
    <source>
        <dbReference type="ARBA" id="ARBA00022737"/>
    </source>
</evidence>
<dbReference type="OrthoDB" id="411372at2759"/>
<evidence type="ECO:0000256" key="3">
    <source>
        <dbReference type="ARBA" id="ARBA00022679"/>
    </source>
</evidence>
<evidence type="ECO:0000313" key="14">
    <source>
        <dbReference type="Proteomes" id="UP000663832"/>
    </source>
</evidence>
<evidence type="ECO:0000313" key="12">
    <source>
        <dbReference type="EMBL" id="CAF0929955.1"/>
    </source>
</evidence>
<keyword evidence="6 9" id="KW-0863">Zinc-finger</keyword>
<dbReference type="InterPro" id="IPR017907">
    <property type="entry name" value="Znf_RING_CS"/>
</dbReference>
<dbReference type="Gene3D" id="3.30.40.10">
    <property type="entry name" value="Zinc/RING finger domain, C3HC4 (zinc finger)"/>
    <property type="match status" value="1"/>
</dbReference>
<evidence type="ECO:0000256" key="6">
    <source>
        <dbReference type="ARBA" id="ARBA00022771"/>
    </source>
</evidence>
<dbReference type="InterPro" id="IPR013083">
    <property type="entry name" value="Znf_RING/FYVE/PHD"/>
</dbReference>
<keyword evidence="5" id="KW-0677">Repeat</keyword>
<comment type="catalytic activity">
    <reaction evidence="1">
        <text>S-ubiquitinyl-[E2 ubiquitin-conjugating enzyme]-L-cysteine + [acceptor protein]-L-lysine = [E2 ubiquitin-conjugating enzyme]-L-cysteine + N(6)-ubiquitinyl-[acceptor protein]-L-lysine.</text>
        <dbReference type="EC" id="2.3.2.27"/>
    </reaction>
</comment>
<name>A0A814BLJ4_9BILA</name>
<dbReference type="Gene3D" id="4.10.1000.10">
    <property type="entry name" value="Zinc finger, CCCH-type"/>
    <property type="match status" value="2"/>
</dbReference>
<evidence type="ECO:0000256" key="7">
    <source>
        <dbReference type="ARBA" id="ARBA00022786"/>
    </source>
</evidence>
<dbReference type="AlphaFoldDB" id="A0A814BLJ4"/>
<dbReference type="Pfam" id="PF00097">
    <property type="entry name" value="zf-C3HC4"/>
    <property type="match status" value="1"/>
</dbReference>